<organism evidence="2 3">
    <name type="scientific">Apiospora marii</name>
    <dbReference type="NCBI Taxonomy" id="335849"/>
    <lineage>
        <taxon>Eukaryota</taxon>
        <taxon>Fungi</taxon>
        <taxon>Dikarya</taxon>
        <taxon>Ascomycota</taxon>
        <taxon>Pezizomycotina</taxon>
        <taxon>Sordariomycetes</taxon>
        <taxon>Xylariomycetidae</taxon>
        <taxon>Amphisphaeriales</taxon>
        <taxon>Apiosporaceae</taxon>
        <taxon>Apiospora</taxon>
    </lineage>
</organism>
<keyword evidence="2" id="KW-0808">Transferase</keyword>
<proteinExistence type="inferred from homology"/>
<name>A0ABR1QZT5_9PEZI</name>
<protein>
    <submittedName>
        <fullName evidence="2">Methyltransferase</fullName>
    </submittedName>
</protein>
<dbReference type="NCBIfam" id="NF041278">
    <property type="entry name" value="CmcJ_NvfI_EfuI"/>
    <property type="match status" value="1"/>
</dbReference>
<keyword evidence="2" id="KW-0489">Methyltransferase</keyword>
<comment type="caution">
    <text evidence="2">The sequence shown here is derived from an EMBL/GenBank/DDBJ whole genome shotgun (WGS) entry which is preliminary data.</text>
</comment>
<keyword evidence="3" id="KW-1185">Reference proteome</keyword>
<dbReference type="PANTHER" id="PTHR34598:SF1">
    <property type="entry name" value="PUTATIVE (AFU_ORTHOLOGUE AFUA_3G13140)-RELATED"/>
    <property type="match status" value="1"/>
</dbReference>
<evidence type="ECO:0000313" key="3">
    <source>
        <dbReference type="Proteomes" id="UP001396898"/>
    </source>
</evidence>
<comment type="similarity">
    <text evidence="1">Belongs to the asaB hydroxylase/desaturase family.</text>
</comment>
<dbReference type="PANTHER" id="PTHR34598">
    <property type="entry name" value="BLL6449 PROTEIN"/>
    <property type="match status" value="1"/>
</dbReference>
<dbReference type="InterPro" id="IPR044053">
    <property type="entry name" value="AsaB-like"/>
</dbReference>
<evidence type="ECO:0000256" key="1">
    <source>
        <dbReference type="ARBA" id="ARBA00023604"/>
    </source>
</evidence>
<gene>
    <name evidence="2" type="ORF">PG991_016295</name>
</gene>
<accession>A0ABR1QZT5</accession>
<reference evidence="2 3" key="1">
    <citation type="submission" date="2023-01" db="EMBL/GenBank/DDBJ databases">
        <title>Analysis of 21 Apiospora genomes using comparative genomics revels a genus with tremendous synthesis potential of carbohydrate active enzymes and secondary metabolites.</title>
        <authorList>
            <person name="Sorensen T."/>
        </authorList>
    </citation>
    <scope>NUCLEOTIDE SEQUENCE [LARGE SCALE GENOMIC DNA]</scope>
    <source>
        <strain evidence="2 3">CBS 20057</strain>
    </source>
</reference>
<evidence type="ECO:0000313" key="2">
    <source>
        <dbReference type="EMBL" id="KAK7993116.1"/>
    </source>
</evidence>
<dbReference type="EMBL" id="JAQQWI010000025">
    <property type="protein sequence ID" value="KAK7993116.1"/>
    <property type="molecule type" value="Genomic_DNA"/>
</dbReference>
<dbReference type="GO" id="GO:0032259">
    <property type="term" value="P:methylation"/>
    <property type="evidence" value="ECO:0007669"/>
    <property type="project" value="UniProtKB-KW"/>
</dbReference>
<dbReference type="GO" id="GO:0008168">
    <property type="term" value="F:methyltransferase activity"/>
    <property type="evidence" value="ECO:0007669"/>
    <property type="project" value="UniProtKB-KW"/>
</dbReference>
<dbReference type="Proteomes" id="UP001396898">
    <property type="component" value="Unassembled WGS sequence"/>
</dbReference>
<sequence length="222" mass="25274">MEASALDCDLGPLLRTLHFYSESEGGQDPAYIAETAQIPGKRNYEHNPVKVLIKDYQGLESEFSLDVHSFALEPDSYHAGVEEGVDFGQDADIEAKYLPFVERLIMRHVPGAEKVVFFDHTVRRARGTKLPWNHVKKTHVDQSPKGAIGRAQRHLEKEDWETISNGQKRFRIINVWKPLVPVLGHPLAFADTRTLLEDDLVRVRHVYPDYVGETLAVRHRDG</sequence>